<keyword evidence="2" id="KW-1185">Reference proteome</keyword>
<comment type="caution">
    <text evidence="1">The sequence shown here is derived from an EMBL/GenBank/DDBJ whole genome shotgun (WGS) entry which is preliminary data.</text>
</comment>
<gene>
    <name evidence="1" type="ORF">QNI22_18960</name>
</gene>
<sequence>MNKDEVYAQFYEIVVKWAFSNAKIINENNQLENIPVSSNQMLDLIYAEDGVGDGDFHELLLLVKENIILAVDQLCKDEMYSWRKRIIRLSLIKAYNATSSKDLIEVLNEISSLVYSMKISD</sequence>
<accession>A0AAE3UFV5</accession>
<dbReference type="EMBL" id="JASJOU010000006">
    <property type="protein sequence ID" value="MDJ1502756.1"/>
    <property type="molecule type" value="Genomic_DNA"/>
</dbReference>
<evidence type="ECO:0000313" key="1">
    <source>
        <dbReference type="EMBL" id="MDJ1502756.1"/>
    </source>
</evidence>
<dbReference type="RefSeq" id="WP_314513029.1">
    <property type="nucleotide sequence ID" value="NZ_JASJOU010000006.1"/>
</dbReference>
<proteinExistence type="predicted"/>
<evidence type="ECO:0000313" key="2">
    <source>
        <dbReference type="Proteomes" id="UP001232063"/>
    </source>
</evidence>
<dbReference type="AlphaFoldDB" id="A0AAE3UFV5"/>
<reference evidence="1" key="1">
    <citation type="submission" date="2023-05" db="EMBL/GenBank/DDBJ databases">
        <authorList>
            <person name="Zhang X."/>
        </authorList>
    </citation>
    <scope>NUCLEOTIDE SEQUENCE</scope>
    <source>
        <strain evidence="1">BD1B2-1</strain>
    </source>
</reference>
<dbReference type="Proteomes" id="UP001232063">
    <property type="component" value="Unassembled WGS sequence"/>
</dbReference>
<organism evidence="1 2">
    <name type="scientific">Xanthocytophaga agilis</name>
    <dbReference type="NCBI Taxonomy" id="3048010"/>
    <lineage>
        <taxon>Bacteria</taxon>
        <taxon>Pseudomonadati</taxon>
        <taxon>Bacteroidota</taxon>
        <taxon>Cytophagia</taxon>
        <taxon>Cytophagales</taxon>
        <taxon>Rhodocytophagaceae</taxon>
        <taxon>Xanthocytophaga</taxon>
    </lineage>
</organism>
<protein>
    <submittedName>
        <fullName evidence="1">Uncharacterized protein</fullName>
    </submittedName>
</protein>
<name>A0AAE3UFV5_9BACT</name>